<dbReference type="InterPro" id="IPR016182">
    <property type="entry name" value="Cu_amine_oxidase_N-reg"/>
</dbReference>
<dbReference type="GO" id="GO:0009733">
    <property type="term" value="P:response to auxin"/>
    <property type="evidence" value="ECO:0007669"/>
    <property type="project" value="UniProtKB-ARBA"/>
</dbReference>
<comment type="PTM">
    <text evidence="8 9">Topaquinone (TPQ) is generated by copper-dependent autoxidation of a specific tyrosyl residue.</text>
</comment>
<evidence type="ECO:0000259" key="12">
    <source>
        <dbReference type="Pfam" id="PF02727"/>
    </source>
</evidence>
<gene>
    <name evidence="15" type="primary">LOC116208614</name>
</gene>
<feature type="domain" description="Copper amine oxidase N3-terminal" evidence="13">
    <location>
        <begin position="169"/>
        <end position="268"/>
    </location>
</feature>
<dbReference type="GO" id="GO:0009611">
    <property type="term" value="P:response to wounding"/>
    <property type="evidence" value="ECO:0007669"/>
    <property type="project" value="UniProtKB-ARBA"/>
</dbReference>
<dbReference type="Pfam" id="PF01179">
    <property type="entry name" value="Cu_amine_oxid"/>
    <property type="match status" value="1"/>
</dbReference>
<evidence type="ECO:0000256" key="8">
    <source>
        <dbReference type="PIRSR" id="PIRSR600269-51"/>
    </source>
</evidence>
<dbReference type="InterPro" id="IPR000269">
    <property type="entry name" value="Cu_amine_oxidase"/>
</dbReference>
<dbReference type="GeneID" id="116208614"/>
<dbReference type="InterPro" id="IPR015800">
    <property type="entry name" value="Cu_amine_oxidase_N2"/>
</dbReference>
<dbReference type="AlphaFoldDB" id="A0A6P8DZY9"/>
<evidence type="ECO:0000256" key="4">
    <source>
        <dbReference type="ARBA" id="ARBA00023002"/>
    </source>
</evidence>
<feature type="domain" description="Copper amine oxidase N2-terminal" evidence="12">
    <location>
        <begin position="77"/>
        <end position="157"/>
    </location>
</feature>
<evidence type="ECO:0000259" key="11">
    <source>
        <dbReference type="Pfam" id="PF01179"/>
    </source>
</evidence>
<dbReference type="OrthoDB" id="5379943at2759"/>
<dbReference type="GO" id="GO:0009308">
    <property type="term" value="P:amine metabolic process"/>
    <property type="evidence" value="ECO:0007669"/>
    <property type="project" value="UniProtKB-UniRule"/>
</dbReference>
<organism evidence="14 15">
    <name type="scientific">Punica granatum</name>
    <name type="common">Pomegranate</name>
    <dbReference type="NCBI Taxonomy" id="22663"/>
    <lineage>
        <taxon>Eukaryota</taxon>
        <taxon>Viridiplantae</taxon>
        <taxon>Streptophyta</taxon>
        <taxon>Embryophyta</taxon>
        <taxon>Tracheophyta</taxon>
        <taxon>Spermatophyta</taxon>
        <taxon>Magnoliopsida</taxon>
        <taxon>eudicotyledons</taxon>
        <taxon>Gunneridae</taxon>
        <taxon>Pentapetalae</taxon>
        <taxon>rosids</taxon>
        <taxon>malvids</taxon>
        <taxon>Myrtales</taxon>
        <taxon>Lythraceae</taxon>
        <taxon>Punica</taxon>
    </lineage>
</organism>
<dbReference type="InterPro" id="IPR036460">
    <property type="entry name" value="Cu_amine_oxidase_C_sf"/>
</dbReference>
<evidence type="ECO:0000256" key="9">
    <source>
        <dbReference type="RuleBase" id="RU000672"/>
    </source>
</evidence>
<dbReference type="GO" id="GO:0008131">
    <property type="term" value="F:primary methylamine oxidase activity"/>
    <property type="evidence" value="ECO:0007669"/>
    <property type="project" value="InterPro"/>
</dbReference>
<keyword evidence="14" id="KW-1185">Reference proteome</keyword>
<dbReference type="GO" id="GO:0005507">
    <property type="term" value="F:copper ion binding"/>
    <property type="evidence" value="ECO:0007669"/>
    <property type="project" value="InterPro"/>
</dbReference>
<name>A0A6P8DZY9_PUNGR</name>
<evidence type="ECO:0000256" key="7">
    <source>
        <dbReference type="PIRSR" id="PIRSR600269-50"/>
    </source>
</evidence>
<dbReference type="PANTHER" id="PTHR10638">
    <property type="entry name" value="COPPER AMINE OXIDASE"/>
    <property type="match status" value="1"/>
</dbReference>
<feature type="region of interest" description="Disordered" evidence="10">
    <location>
        <begin position="48"/>
        <end position="78"/>
    </location>
</feature>
<keyword evidence="5 9" id="KW-0186">Copper</keyword>
<dbReference type="Pfam" id="PF02727">
    <property type="entry name" value="Cu_amine_oxidN2"/>
    <property type="match status" value="1"/>
</dbReference>
<reference evidence="15" key="2">
    <citation type="submission" date="2025-08" db="UniProtKB">
        <authorList>
            <consortium name="RefSeq"/>
        </authorList>
    </citation>
    <scope>IDENTIFICATION</scope>
    <source>
        <tissue evidence="15">Leaf</tissue>
    </source>
</reference>
<dbReference type="Pfam" id="PF02728">
    <property type="entry name" value="Cu_amine_oxidN3"/>
    <property type="match status" value="1"/>
</dbReference>
<evidence type="ECO:0000313" key="14">
    <source>
        <dbReference type="Proteomes" id="UP000515151"/>
    </source>
</evidence>
<accession>A0A6P8DZY9</accession>
<dbReference type="GO" id="GO:0048038">
    <property type="term" value="F:quinone binding"/>
    <property type="evidence" value="ECO:0007669"/>
    <property type="project" value="InterPro"/>
</dbReference>
<dbReference type="SUPFAM" id="SSF54416">
    <property type="entry name" value="Amine oxidase N-terminal region"/>
    <property type="match status" value="2"/>
</dbReference>
<dbReference type="EC" id="1.4.3.-" evidence="9"/>
<dbReference type="RefSeq" id="XP_031398008.1">
    <property type="nucleotide sequence ID" value="XM_031542148.1"/>
</dbReference>
<keyword evidence="3 7" id="KW-0801">TPQ</keyword>
<protein>
    <recommendedName>
        <fullName evidence="9">Amine oxidase</fullName>
        <ecNumber evidence="9">1.4.3.-</ecNumber>
    </recommendedName>
</protein>
<dbReference type="GO" id="GO:0009751">
    <property type="term" value="P:response to salicylic acid"/>
    <property type="evidence" value="ECO:0007669"/>
    <property type="project" value="UniProtKB-ARBA"/>
</dbReference>
<dbReference type="SUPFAM" id="SSF49998">
    <property type="entry name" value="Amine oxidase catalytic domain"/>
    <property type="match status" value="1"/>
</dbReference>
<dbReference type="Gene3D" id="2.70.98.20">
    <property type="entry name" value="Copper amine oxidase, catalytic domain"/>
    <property type="match status" value="1"/>
</dbReference>
<feature type="domain" description="Copper amine oxidase catalytic" evidence="11">
    <location>
        <begin position="293"/>
        <end position="710"/>
    </location>
</feature>
<feature type="modified residue" description="2',4',5'-topaquinone" evidence="8">
    <location>
        <position position="461"/>
    </location>
</feature>
<evidence type="ECO:0000256" key="3">
    <source>
        <dbReference type="ARBA" id="ARBA00022772"/>
    </source>
</evidence>
<dbReference type="GO" id="GO:0009414">
    <property type="term" value="P:response to water deprivation"/>
    <property type="evidence" value="ECO:0007669"/>
    <property type="project" value="UniProtKB-ARBA"/>
</dbReference>
<dbReference type="Gene3D" id="3.10.450.40">
    <property type="match status" value="2"/>
</dbReference>
<dbReference type="GO" id="GO:1904585">
    <property type="term" value="P:response to putrescine"/>
    <property type="evidence" value="ECO:0007669"/>
    <property type="project" value="UniProtKB-ARBA"/>
</dbReference>
<keyword evidence="4 9" id="KW-0560">Oxidoreductase</keyword>
<dbReference type="InterPro" id="IPR049947">
    <property type="entry name" value="Cu_Am_Ox_Cu-bd"/>
</dbReference>
<comment type="similarity">
    <text evidence="1 9">Belongs to the copper/topaquinone oxidase family.</text>
</comment>
<dbReference type="GO" id="GO:0009737">
    <property type="term" value="P:response to abscisic acid"/>
    <property type="evidence" value="ECO:0007669"/>
    <property type="project" value="UniProtKB-ARBA"/>
</dbReference>
<evidence type="ECO:0000313" key="15">
    <source>
        <dbReference type="RefSeq" id="XP_031398008.1"/>
    </source>
</evidence>
<keyword evidence="6" id="KW-1015">Disulfide bond</keyword>
<dbReference type="PROSITE" id="PS01165">
    <property type="entry name" value="COPPER_AMINE_OXID_2"/>
    <property type="match status" value="1"/>
</dbReference>
<comment type="cofactor">
    <cofactor evidence="9">
        <name>Cu cation</name>
        <dbReference type="ChEBI" id="CHEBI:23378"/>
    </cofactor>
    <text evidence="9">Contains 1 topaquinone per subunit.</text>
</comment>
<evidence type="ECO:0000256" key="5">
    <source>
        <dbReference type="ARBA" id="ARBA00023008"/>
    </source>
</evidence>
<evidence type="ECO:0000256" key="10">
    <source>
        <dbReference type="SAM" id="MobiDB-lite"/>
    </source>
</evidence>
<proteinExistence type="inferred from homology"/>
<reference evidence="14" key="1">
    <citation type="journal article" date="2020" name="Plant Biotechnol. J.">
        <title>The pomegranate (Punica granatum L.) draft genome dissects genetic divergence between soft- and hard-seeded cultivars.</title>
        <authorList>
            <person name="Luo X."/>
            <person name="Li H."/>
            <person name="Wu Z."/>
            <person name="Yao W."/>
            <person name="Zhao P."/>
            <person name="Cao D."/>
            <person name="Yu H."/>
            <person name="Li K."/>
            <person name="Poudel K."/>
            <person name="Zhao D."/>
            <person name="Zhang F."/>
            <person name="Xia X."/>
            <person name="Chen L."/>
            <person name="Wang Q."/>
            <person name="Jing D."/>
            <person name="Cao S."/>
        </authorList>
    </citation>
    <scope>NUCLEOTIDE SEQUENCE [LARGE SCALE GENOMIC DNA]</scope>
    <source>
        <strain evidence="14">cv. Tunisia</strain>
    </source>
</reference>
<dbReference type="InterPro" id="IPR015802">
    <property type="entry name" value="Cu_amine_oxidase_N3"/>
</dbReference>
<dbReference type="Proteomes" id="UP000515151">
    <property type="component" value="Chromosome 1"/>
</dbReference>
<feature type="active site" description="Proton acceptor" evidence="7">
    <location>
        <position position="372"/>
    </location>
</feature>
<feature type="active site" description="Schiff-base intermediate with substrate; via topaquinone" evidence="7">
    <location>
        <position position="461"/>
    </location>
</feature>
<feature type="compositionally biased region" description="Basic and acidic residues" evidence="10">
    <location>
        <begin position="69"/>
        <end position="78"/>
    </location>
</feature>
<sequence>MQTSTSSFLRLSIIFFIALLFLITLSWRFPTKSNQFLDCSGAGSKPSLRRLHDKRLESERAKTQLTKPDPLKETPRHPLDPLTYQEILRVSSILSTYSYPGFHPSFPPIHSLSLYEPDKSFVLGWKKGHPIPRKASVIALHSGQAHELLVDLDSDCVEVHSVIHSSGYPMLTMEDILAVTRVPFTSAEFKESVTARGLSLADISCISPSPGWYGPDEEGRRIVKVQCGSSEGTANFYMRPLEGLVVTVDVDRQEIVKITDEGRGIPIPGGTGTDYRYSAQDRPVEMDPVNPISMEQPKGPSFKIEDGHTVRWANWRFHLKADQRAGIIISQATVRDSETGEPRSVLYKGYPSELFVPYMDPDDGWYYKTYMDAGEYGIGALTFSLVPLNDCPRHSYYMDGVFVSSDGKPFVQSNIICVFERYAGDISWRHSDSSVKGVELIREARPKVTLVARTAASVGNYDYIFDWEFQTDGLIRVEVSLSGMLMVKGTPLTNTKDVQQEDAMTGPLVSENVIGVVHDHFINYYLDMDIDDLNNSFVKVHLEKQETEPGTTPRKSYLKAKRYVAKTENDAKIKLKLYDPSEFHVVNPSRKSRLGNPTGYKVVPGGTAASLLDLQDPPQIRGAFTNNQIWVTPYNRTEQWAGGLLVYQSRGDDTLAVWSNRDRPIENKDIVLWYTLGFHHIPCQEDFPIMPTVSSSFDLKPVNFFERNPILRAAPNFDKDLPFCTLSNLP</sequence>
<dbReference type="InterPro" id="IPR015798">
    <property type="entry name" value="Cu_amine_oxidase_C"/>
</dbReference>
<keyword evidence="2 9" id="KW-0479">Metal-binding</keyword>
<evidence type="ECO:0000259" key="13">
    <source>
        <dbReference type="Pfam" id="PF02728"/>
    </source>
</evidence>
<evidence type="ECO:0000256" key="2">
    <source>
        <dbReference type="ARBA" id="ARBA00022723"/>
    </source>
</evidence>
<evidence type="ECO:0000256" key="6">
    <source>
        <dbReference type="ARBA" id="ARBA00023157"/>
    </source>
</evidence>
<evidence type="ECO:0000256" key="1">
    <source>
        <dbReference type="ARBA" id="ARBA00007983"/>
    </source>
</evidence>
<dbReference type="GO" id="GO:0009753">
    <property type="term" value="P:response to jasmonic acid"/>
    <property type="evidence" value="ECO:0007669"/>
    <property type="project" value="UniProtKB-ARBA"/>
</dbReference>
<dbReference type="PANTHER" id="PTHR10638:SF69">
    <property type="entry name" value="AMINE OXIDASE [COPPER-CONTAINING] GAMMA 1-RELATED"/>
    <property type="match status" value="1"/>
</dbReference>
<dbReference type="FunFam" id="2.70.98.20:FF:000004">
    <property type="entry name" value="Amine oxidase"/>
    <property type="match status" value="1"/>
</dbReference>